<evidence type="ECO:0000256" key="1">
    <source>
        <dbReference type="SAM" id="MobiDB-lite"/>
    </source>
</evidence>
<reference evidence="4" key="1">
    <citation type="submission" date="2018-02" db="EMBL/GenBank/DDBJ databases">
        <authorList>
            <person name="Hausmann B."/>
        </authorList>
    </citation>
    <scope>NUCLEOTIDE SEQUENCE [LARGE SCALE GENOMIC DNA]</scope>
    <source>
        <strain evidence="4">Peat soil MAG SbA1</strain>
    </source>
</reference>
<feature type="chain" id="PRO_5015601641" description="Peptidase M6-like domain-containing protein" evidence="2">
    <location>
        <begin position="29"/>
        <end position="749"/>
    </location>
</feature>
<gene>
    <name evidence="3" type="ORF">SBA1_170006</name>
</gene>
<feature type="signal peptide" evidence="2">
    <location>
        <begin position="1"/>
        <end position="28"/>
    </location>
</feature>
<keyword evidence="2" id="KW-0732">Signal</keyword>
<dbReference type="AlphaFoldDB" id="A0A2U3KB35"/>
<dbReference type="EMBL" id="OMOD01000079">
    <property type="protein sequence ID" value="SPF36871.1"/>
    <property type="molecule type" value="Genomic_DNA"/>
</dbReference>
<feature type="region of interest" description="Disordered" evidence="1">
    <location>
        <begin position="128"/>
        <end position="148"/>
    </location>
</feature>
<proteinExistence type="predicted"/>
<name>A0A2U3KB35_9BACT</name>
<accession>A0A2U3KB35</accession>
<evidence type="ECO:0000313" key="3">
    <source>
        <dbReference type="EMBL" id="SPF36871.1"/>
    </source>
</evidence>
<evidence type="ECO:0008006" key="5">
    <source>
        <dbReference type="Google" id="ProtNLM"/>
    </source>
</evidence>
<dbReference type="Proteomes" id="UP000238701">
    <property type="component" value="Unassembled WGS sequence"/>
</dbReference>
<organism evidence="3 4">
    <name type="scientific">Candidatus Sulfotelmatobacter kueseliae</name>
    <dbReference type="NCBI Taxonomy" id="2042962"/>
    <lineage>
        <taxon>Bacteria</taxon>
        <taxon>Pseudomonadati</taxon>
        <taxon>Acidobacteriota</taxon>
        <taxon>Terriglobia</taxon>
        <taxon>Terriglobales</taxon>
        <taxon>Candidatus Korobacteraceae</taxon>
        <taxon>Candidatus Sulfotelmatobacter</taxon>
    </lineage>
</organism>
<protein>
    <recommendedName>
        <fullName evidence="5">Peptidase M6-like domain-containing protein</fullName>
    </recommendedName>
</protein>
<evidence type="ECO:0000313" key="4">
    <source>
        <dbReference type="Proteomes" id="UP000238701"/>
    </source>
</evidence>
<sequence>MKVRTGCLSLAGMLVLCGLLLCPSLSSGQEDERIEPGHSIGKVSTQGDLIVMELDDGALGKANLFDLVGHTLRFVPDGSRYRVETGALQWDSDFGPELTGAEVTLHQFAFPFSGQQWTSFHVGTTGSIRFGTPEKDSNPFPRGSSDGGVSIGRFDPLAEAASTLIDSAPAMCVFFKPRMSGPHYVKELPDRVVITWDVTEPFGNIQDFTWFKTTNRFQAVLDRDGSIEMSYKELAAKDAIVGIYPVPAGAEKPLATLSAEPHPAVAAHLDVRNLKLAVVDSVLLKVTFETRGPVLAEGDPAVDGITYRVLFDAHEPLPSSADAARPTLAWTVRGIAWRGRPSRYIAFGPGVSRRVKAAGNTITLQGVLPTALRGVEQVAVYAEISAPGTPAPVERLSPHPVRLAGIRNPEAHLSSLTRKDGPFAVVYESFHYLSLPRPQDLSCTVIKALGDKFDFLAYYSDFRIDNQEAGTPSDGPKGGNVMGTGEGQHDLEGYCTQGRFQWGFVQPVYVGSSQMQERPPEGAPVGSDRDITFYSHQLAESSPDGKMLPYNYAMSQIGHEMGHRWSAFVSAKVNGETVSLGPVHWARGLQAPVAFPYQRPTEASAMGGGVWQDNFDGTYTQLDDDYYVPATGYSYLDLYLMGLISAAEVPDFFLLRNLVPAGKDANGHPIFKADRTKVTIQDVIAAEGPRLPDVDHSQRKFNTGIVVMVEHGQSPSPELVERANAIRERWMDYWRTTTGRRALMTTNPR</sequence>
<evidence type="ECO:0000256" key="2">
    <source>
        <dbReference type="SAM" id="SignalP"/>
    </source>
</evidence>